<dbReference type="Pfam" id="PF06961">
    <property type="entry name" value="DUF1294"/>
    <property type="match status" value="1"/>
</dbReference>
<protein>
    <submittedName>
        <fullName evidence="2">DUF1294 domain-containing protein</fullName>
    </submittedName>
</protein>
<dbReference type="InterPro" id="IPR010718">
    <property type="entry name" value="DUF1294"/>
</dbReference>
<reference evidence="3" key="1">
    <citation type="journal article" date="2019" name="Int. J. Syst. Evol. Microbiol.">
        <title>The Global Catalogue of Microorganisms (GCM) 10K type strain sequencing project: providing services to taxonomists for standard genome sequencing and annotation.</title>
        <authorList>
            <consortium name="The Broad Institute Genomics Platform"/>
            <consortium name="The Broad Institute Genome Sequencing Center for Infectious Disease"/>
            <person name="Wu L."/>
            <person name="Ma J."/>
        </authorList>
    </citation>
    <scope>NUCLEOTIDE SEQUENCE [LARGE SCALE GENOMIC DNA]</scope>
    <source>
        <strain evidence="3">DT43</strain>
    </source>
</reference>
<gene>
    <name evidence="2" type="ORF">ACFPQ3_06695</name>
</gene>
<dbReference type="EMBL" id="JBHSOJ010000016">
    <property type="protein sequence ID" value="MFC5631270.1"/>
    <property type="molecule type" value="Genomic_DNA"/>
</dbReference>
<evidence type="ECO:0000313" key="3">
    <source>
        <dbReference type="Proteomes" id="UP001596110"/>
    </source>
</evidence>
<dbReference type="RefSeq" id="WP_156805237.1">
    <property type="nucleotide sequence ID" value="NZ_JBHSOJ010000016.1"/>
</dbReference>
<organism evidence="2 3">
    <name type="scientific">Streptococcus caledonicus</name>
    <dbReference type="NCBI Taxonomy" id="2614158"/>
    <lineage>
        <taxon>Bacteria</taxon>
        <taxon>Bacillati</taxon>
        <taxon>Bacillota</taxon>
        <taxon>Bacilli</taxon>
        <taxon>Lactobacillales</taxon>
        <taxon>Streptococcaceae</taxon>
        <taxon>Streptococcus</taxon>
    </lineage>
</organism>
<accession>A0ABW0UGA3</accession>
<sequence length="90" mass="10389">MKLAIVILLIWNLIVFMTYGIDKHKSVANKWRISEKSLLLMTLCAGGLGALLGGEMFHHKTRKWYFQLAWYLGILIQAVICYGLWYVKQG</sequence>
<feature type="transmembrane region" description="Helical" evidence="1">
    <location>
        <begin position="68"/>
        <end position="87"/>
    </location>
</feature>
<feature type="transmembrane region" description="Helical" evidence="1">
    <location>
        <begin position="36"/>
        <end position="56"/>
    </location>
</feature>
<keyword evidence="1" id="KW-0472">Membrane</keyword>
<keyword evidence="1" id="KW-1133">Transmembrane helix</keyword>
<dbReference type="Proteomes" id="UP001596110">
    <property type="component" value="Unassembled WGS sequence"/>
</dbReference>
<name>A0ABW0UGA3_9STRE</name>
<keyword evidence="3" id="KW-1185">Reference proteome</keyword>
<evidence type="ECO:0000313" key="2">
    <source>
        <dbReference type="EMBL" id="MFC5631270.1"/>
    </source>
</evidence>
<comment type="caution">
    <text evidence="2">The sequence shown here is derived from an EMBL/GenBank/DDBJ whole genome shotgun (WGS) entry which is preliminary data.</text>
</comment>
<proteinExistence type="predicted"/>
<keyword evidence="1" id="KW-0812">Transmembrane</keyword>
<evidence type="ECO:0000256" key="1">
    <source>
        <dbReference type="SAM" id="Phobius"/>
    </source>
</evidence>